<dbReference type="Pfam" id="PF10521">
    <property type="entry name" value="Tti2"/>
    <property type="match status" value="1"/>
</dbReference>
<keyword evidence="3" id="KW-1185">Reference proteome</keyword>
<dbReference type="GeneID" id="34684393"/>
<accession>A0A0C7MZG9</accession>
<evidence type="ECO:0000313" key="3">
    <source>
        <dbReference type="Proteomes" id="UP000054304"/>
    </source>
</evidence>
<dbReference type="GO" id="GO:0071472">
    <property type="term" value="P:cellular response to salt stress"/>
    <property type="evidence" value="ECO:0007669"/>
    <property type="project" value="EnsemblFungi"/>
</dbReference>
<dbReference type="GO" id="GO:0110078">
    <property type="term" value="C:TTT Hsp90 cochaperone complex"/>
    <property type="evidence" value="ECO:0007669"/>
    <property type="project" value="EnsemblFungi"/>
</dbReference>
<evidence type="ECO:0000256" key="1">
    <source>
        <dbReference type="ARBA" id="ARBA00034736"/>
    </source>
</evidence>
<dbReference type="OrthoDB" id="6417021at2759"/>
<comment type="similarity">
    <text evidence="1">Belongs to the TTI2 family.</text>
</comment>
<evidence type="ECO:0000313" key="2">
    <source>
        <dbReference type="EMBL" id="CEP60980.1"/>
    </source>
</evidence>
<gene>
    <name evidence="2" type="ORF">LALA0_S02e04060g</name>
</gene>
<dbReference type="InterPro" id="IPR018870">
    <property type="entry name" value="Tti2"/>
</dbReference>
<dbReference type="STRING" id="1245769.A0A0C7MZG9"/>
<dbReference type="RefSeq" id="XP_022627218.1">
    <property type="nucleotide sequence ID" value="XM_022773719.1"/>
</dbReference>
<dbReference type="EMBL" id="LN736361">
    <property type="protein sequence ID" value="CEP60980.1"/>
    <property type="molecule type" value="Genomic_DNA"/>
</dbReference>
<protein>
    <submittedName>
        <fullName evidence="2">LALA0S02e04060g1_1</fullName>
    </submittedName>
</protein>
<dbReference type="Proteomes" id="UP000054304">
    <property type="component" value="Unassembled WGS sequence"/>
</dbReference>
<reference evidence="2 3" key="1">
    <citation type="submission" date="2014-12" db="EMBL/GenBank/DDBJ databases">
        <authorList>
            <person name="Neuveglise Cecile"/>
        </authorList>
    </citation>
    <scope>NUCLEOTIDE SEQUENCE [LARGE SCALE GENOMIC DNA]</scope>
    <source>
        <strain evidence="2 3">CBS 12615</strain>
    </source>
</reference>
<dbReference type="AlphaFoldDB" id="A0A0C7MZG9"/>
<proteinExistence type="inferred from homology"/>
<name>A0A0C7MZG9_9SACH</name>
<organism evidence="2 3">
    <name type="scientific">Lachancea lanzarotensis</name>
    <dbReference type="NCBI Taxonomy" id="1245769"/>
    <lineage>
        <taxon>Eukaryota</taxon>
        <taxon>Fungi</taxon>
        <taxon>Dikarya</taxon>
        <taxon>Ascomycota</taxon>
        <taxon>Saccharomycotina</taxon>
        <taxon>Saccharomycetes</taxon>
        <taxon>Saccharomycetales</taxon>
        <taxon>Saccharomycetaceae</taxon>
        <taxon>Lachancea</taxon>
    </lineage>
</organism>
<dbReference type="GO" id="GO:0031669">
    <property type="term" value="P:cellular response to nutrient levels"/>
    <property type="evidence" value="ECO:0007669"/>
    <property type="project" value="EnsemblFungi"/>
</dbReference>
<sequence length="421" mass="48183">MDRVERLRSFNKRVKDSVEFIPDSSELKTACRDLIDCSNSLTNADRVRSLESVSYFCLSPQISPQLKNECESCFRAVLNEESLATIIDDIRPMLLQVKNSRISEQGRLRQQEALILNPKKGLVFEEDDIRSKWAQVGGKRTISLFYVVLGQLRTKDVSSNLGWIVPGILNLMDDTSDLEGIKLQGVLLLKRFLSETVGYSYQPQFDFSSTGLVKAFEPILTSMWYHFPQSTDPVLTKKIWDTVFPTLIALYRVEYSSRPQQLSENVSKFLSEVLLQVTIPRIAMDYPDLTIDTLKRIETCVQILREKSVIHLQRVIHVSGEYLICNVHIRNLKHIAHSVVSVLEAFIEECPTDRIIAHRYNLLACALVMCERSFAEEKLQGEEVYIECRSLIKALNSKGVVWTDEERQTVNGRAKSMDIKI</sequence>
<dbReference type="GO" id="GO:0006974">
    <property type="term" value="P:DNA damage response"/>
    <property type="evidence" value="ECO:0007669"/>
    <property type="project" value="EnsemblFungi"/>
</dbReference>
<dbReference type="GO" id="GO:0034605">
    <property type="term" value="P:cellular response to heat"/>
    <property type="evidence" value="ECO:0007669"/>
    <property type="project" value="EnsemblFungi"/>
</dbReference>
<dbReference type="HOGENOM" id="CLU_054067_0_0_1"/>